<dbReference type="Pfam" id="PF01790">
    <property type="entry name" value="LGT"/>
    <property type="match status" value="1"/>
</dbReference>
<dbReference type="GO" id="GO:0005886">
    <property type="term" value="C:plasma membrane"/>
    <property type="evidence" value="ECO:0007669"/>
    <property type="project" value="UniProtKB-SubCell"/>
</dbReference>
<evidence type="ECO:0000313" key="8">
    <source>
        <dbReference type="EMBL" id="MBC2399021.1"/>
    </source>
</evidence>
<dbReference type="EC" id="2.5.1.145" evidence="7"/>
<feature type="binding site" evidence="7">
    <location>
        <position position="130"/>
    </location>
    <ligand>
        <name>a 1,2-diacyl-sn-glycero-3-phospho-(1'-sn-glycerol)</name>
        <dbReference type="ChEBI" id="CHEBI:64716"/>
    </ligand>
</feature>
<dbReference type="Proteomes" id="UP000563151">
    <property type="component" value="Unassembled WGS sequence"/>
</dbReference>
<comment type="subcellular location">
    <subcellularLocation>
        <location evidence="7">Cell membrane</location>
        <topology evidence="7">Multi-pass membrane protein</topology>
    </subcellularLocation>
</comment>
<reference evidence="8 9" key="1">
    <citation type="submission" date="2020-04" db="EMBL/GenBank/DDBJ databases">
        <title>Genomic insights into acetone-butanol-ethanol (ABE) fermentation by sequencing solventogenic clostridia strains.</title>
        <authorList>
            <person name="Brown S."/>
        </authorList>
    </citation>
    <scope>NUCLEOTIDE SEQUENCE [LARGE SCALE GENOMIC DNA]</scope>
    <source>
        <strain evidence="8 9">DJ011</strain>
    </source>
</reference>
<proteinExistence type="inferred from homology"/>
<dbReference type="GO" id="GO:0008961">
    <property type="term" value="F:phosphatidylglycerol-prolipoprotein diacylglyceryl transferase activity"/>
    <property type="evidence" value="ECO:0007669"/>
    <property type="project" value="UniProtKB-UniRule"/>
</dbReference>
<protein>
    <recommendedName>
        <fullName evidence="7">Phosphatidylglycerol--prolipoprotein diacylglyceryl transferase</fullName>
        <ecNumber evidence="7">2.5.1.145</ecNumber>
    </recommendedName>
</protein>
<feature type="transmembrane region" description="Helical" evidence="7">
    <location>
        <begin position="196"/>
        <end position="213"/>
    </location>
</feature>
<comment type="similarity">
    <text evidence="1 7">Belongs to the Lgt family.</text>
</comment>
<comment type="pathway">
    <text evidence="7">Protein modification; lipoprotein biosynthesis (diacylglyceryl transfer).</text>
</comment>
<organism evidence="8 9">
    <name type="scientific">Clostridium tetanomorphum</name>
    <dbReference type="NCBI Taxonomy" id="1553"/>
    <lineage>
        <taxon>Bacteria</taxon>
        <taxon>Bacillati</taxon>
        <taxon>Bacillota</taxon>
        <taxon>Clostridia</taxon>
        <taxon>Eubacteriales</taxon>
        <taxon>Clostridiaceae</taxon>
        <taxon>Clostridium</taxon>
    </lineage>
</organism>
<feature type="transmembrane region" description="Helical" evidence="7">
    <location>
        <begin position="170"/>
        <end position="189"/>
    </location>
</feature>
<comment type="catalytic activity">
    <reaction evidence="7">
        <text>L-cysteinyl-[prolipoprotein] + a 1,2-diacyl-sn-glycero-3-phospho-(1'-sn-glycerol) = an S-1,2-diacyl-sn-glyceryl-L-cysteinyl-[prolipoprotein] + sn-glycerol 1-phosphate + H(+)</text>
        <dbReference type="Rhea" id="RHEA:56712"/>
        <dbReference type="Rhea" id="RHEA-COMP:14679"/>
        <dbReference type="Rhea" id="RHEA-COMP:14680"/>
        <dbReference type="ChEBI" id="CHEBI:15378"/>
        <dbReference type="ChEBI" id="CHEBI:29950"/>
        <dbReference type="ChEBI" id="CHEBI:57685"/>
        <dbReference type="ChEBI" id="CHEBI:64716"/>
        <dbReference type="ChEBI" id="CHEBI:140658"/>
        <dbReference type="EC" id="2.5.1.145"/>
    </reaction>
</comment>
<keyword evidence="2 7" id="KW-1003">Cell membrane</keyword>
<feature type="transmembrane region" description="Helical" evidence="7">
    <location>
        <begin position="87"/>
        <end position="104"/>
    </location>
</feature>
<keyword evidence="9" id="KW-1185">Reference proteome</keyword>
<feature type="transmembrane region" description="Helical" evidence="7">
    <location>
        <begin position="45"/>
        <end position="67"/>
    </location>
</feature>
<dbReference type="AlphaFoldDB" id="A0A923EC29"/>
<evidence type="ECO:0000256" key="6">
    <source>
        <dbReference type="ARBA" id="ARBA00023136"/>
    </source>
</evidence>
<evidence type="ECO:0000256" key="7">
    <source>
        <dbReference type="HAMAP-Rule" id="MF_01147"/>
    </source>
</evidence>
<dbReference type="HAMAP" id="MF_01147">
    <property type="entry name" value="Lgt"/>
    <property type="match status" value="1"/>
</dbReference>
<evidence type="ECO:0000256" key="5">
    <source>
        <dbReference type="ARBA" id="ARBA00022989"/>
    </source>
</evidence>
<feature type="transmembrane region" description="Helical" evidence="7">
    <location>
        <begin position="13"/>
        <end position="33"/>
    </location>
</feature>
<feature type="transmembrane region" description="Helical" evidence="7">
    <location>
        <begin position="228"/>
        <end position="247"/>
    </location>
</feature>
<evidence type="ECO:0000256" key="4">
    <source>
        <dbReference type="ARBA" id="ARBA00022692"/>
    </source>
</evidence>
<keyword evidence="6 7" id="KW-0472">Membrane</keyword>
<dbReference type="PROSITE" id="PS01311">
    <property type="entry name" value="LGT"/>
    <property type="match status" value="1"/>
</dbReference>
<comment type="function">
    <text evidence="7">Catalyzes the transfer of the diacylglyceryl group from phosphatidylglycerol to the sulfhydryl group of the N-terminal cysteine of a prolipoprotein, the first step in the formation of mature lipoproteins.</text>
</comment>
<dbReference type="NCBIfam" id="TIGR00544">
    <property type="entry name" value="lgt"/>
    <property type="match status" value="1"/>
</dbReference>
<evidence type="ECO:0000256" key="2">
    <source>
        <dbReference type="ARBA" id="ARBA00022475"/>
    </source>
</evidence>
<dbReference type="RefSeq" id="WP_035149067.1">
    <property type="nucleotide sequence ID" value="NZ_JAAZWO010000021.1"/>
</dbReference>
<dbReference type="PANTHER" id="PTHR30589:SF0">
    <property type="entry name" value="PHOSPHATIDYLGLYCEROL--PROLIPOPROTEIN DIACYLGLYCERYL TRANSFERASE"/>
    <property type="match status" value="1"/>
</dbReference>
<sequence>MNPIAFSIFGIDIRWYGIFIATGVLLSLWLAKYTSKLKNVDFDMLFNTFFIAFPIAVIGARLYYVIFNFQYYKDNLLSALNIREGGLAIHGGIIFGLVTAYIYIKNKKENFLKFADIAAPSLILAQGIGRWGNFFNSEAHGGPVSYEFIKHFPKFIQKGMFIDGVYYHPTFLYESLWNIFVCIVLIIILKKTLIEGITVFTYIGLYSLGRFFIEGLRTDSLMFGNMRVAQMVSILGILCWVFFLIYIRTKERRQN</sequence>
<accession>A0A923EC29</accession>
<gene>
    <name evidence="7" type="primary">lgt</name>
    <name evidence="8" type="ORF">HGG79_14740</name>
</gene>
<dbReference type="EMBL" id="JAAZWO010000021">
    <property type="protein sequence ID" value="MBC2399021.1"/>
    <property type="molecule type" value="Genomic_DNA"/>
</dbReference>
<comment type="caution">
    <text evidence="8">The sequence shown here is derived from an EMBL/GenBank/DDBJ whole genome shotgun (WGS) entry which is preliminary data.</text>
</comment>
<evidence type="ECO:0000256" key="3">
    <source>
        <dbReference type="ARBA" id="ARBA00022679"/>
    </source>
</evidence>
<name>A0A923EC29_CLOTT</name>
<dbReference type="PANTHER" id="PTHR30589">
    <property type="entry name" value="PROLIPOPROTEIN DIACYLGLYCERYL TRANSFERASE"/>
    <property type="match status" value="1"/>
</dbReference>
<evidence type="ECO:0000313" key="9">
    <source>
        <dbReference type="Proteomes" id="UP000563151"/>
    </source>
</evidence>
<evidence type="ECO:0000256" key="1">
    <source>
        <dbReference type="ARBA" id="ARBA00007150"/>
    </source>
</evidence>
<dbReference type="GO" id="GO:0042158">
    <property type="term" value="P:lipoprotein biosynthetic process"/>
    <property type="evidence" value="ECO:0007669"/>
    <property type="project" value="UniProtKB-UniRule"/>
</dbReference>
<keyword evidence="3 7" id="KW-0808">Transferase</keyword>
<dbReference type="InterPro" id="IPR001640">
    <property type="entry name" value="Lgt"/>
</dbReference>
<keyword evidence="4 7" id="KW-0812">Transmembrane</keyword>
<keyword evidence="8" id="KW-0328">Glycosyltransferase</keyword>
<keyword evidence="5 7" id="KW-1133">Transmembrane helix</keyword>